<feature type="transmembrane region" description="Helical" evidence="1">
    <location>
        <begin position="114"/>
        <end position="137"/>
    </location>
</feature>
<keyword evidence="1" id="KW-0472">Membrane</keyword>
<gene>
    <name evidence="3" type="ORF">DNHGIG_40050</name>
</gene>
<keyword evidence="2" id="KW-0732">Signal</keyword>
<evidence type="ECO:0000313" key="3">
    <source>
        <dbReference type="EMBL" id="GIM48456.1"/>
    </source>
</evidence>
<keyword evidence="1" id="KW-0812">Transmembrane</keyword>
<feature type="signal peptide" evidence="2">
    <location>
        <begin position="1"/>
        <end position="29"/>
    </location>
</feature>
<protein>
    <submittedName>
        <fullName evidence="3">Uncharacterized protein</fullName>
    </submittedName>
</protein>
<dbReference type="AlphaFoldDB" id="A0AAV4LKX6"/>
<keyword evidence="1" id="KW-1133">Transmembrane helix</keyword>
<evidence type="ECO:0000313" key="4">
    <source>
        <dbReference type="Proteomes" id="UP001057291"/>
    </source>
</evidence>
<dbReference type="RefSeq" id="WP_282201510.1">
    <property type="nucleotide sequence ID" value="NZ_BOQE01000002.1"/>
</dbReference>
<organism evidence="3 4">
    <name type="scientific">Collibacillus ludicampi</name>
    <dbReference type="NCBI Taxonomy" id="2771369"/>
    <lineage>
        <taxon>Bacteria</taxon>
        <taxon>Bacillati</taxon>
        <taxon>Bacillota</taxon>
        <taxon>Bacilli</taxon>
        <taxon>Bacillales</taxon>
        <taxon>Alicyclobacillaceae</taxon>
        <taxon>Collibacillus</taxon>
    </lineage>
</organism>
<comment type="caution">
    <text evidence="3">The sequence shown here is derived from an EMBL/GenBank/DDBJ whole genome shotgun (WGS) entry which is preliminary data.</text>
</comment>
<dbReference type="Proteomes" id="UP001057291">
    <property type="component" value="Unassembled WGS sequence"/>
</dbReference>
<reference evidence="3" key="1">
    <citation type="journal article" date="2023" name="Int. J. Syst. Evol. Microbiol.">
        <title>Collibacillus ludicampi gen. nov., sp. nov., a new soil bacterium of the family Alicyclobacillaceae.</title>
        <authorList>
            <person name="Jojima T."/>
            <person name="Ioku Y."/>
            <person name="Fukuta Y."/>
            <person name="Shirasaka N."/>
            <person name="Matsumura Y."/>
            <person name="Mori M."/>
        </authorList>
    </citation>
    <scope>NUCLEOTIDE SEQUENCE</scope>
    <source>
        <strain evidence="3">TP075</strain>
    </source>
</reference>
<evidence type="ECO:0000256" key="1">
    <source>
        <dbReference type="SAM" id="Phobius"/>
    </source>
</evidence>
<name>A0AAV4LKX6_9BACL</name>
<keyword evidence="4" id="KW-1185">Reference proteome</keyword>
<feature type="transmembrane region" description="Helical" evidence="1">
    <location>
        <begin position="74"/>
        <end position="94"/>
    </location>
</feature>
<evidence type="ECO:0000256" key="2">
    <source>
        <dbReference type="SAM" id="SignalP"/>
    </source>
</evidence>
<accession>A0AAV4LKX6</accession>
<feature type="chain" id="PRO_5043988538" evidence="2">
    <location>
        <begin position="30"/>
        <end position="141"/>
    </location>
</feature>
<sequence>MKWKQALAALAVSSIAFVPVAVKPVPVQAATQVMELAEGGTANIPGMPSPDFNSGSAGFQQDKKAGDYLKDKTMLLLSIIFGFATVVVIILGVIKGMKLSSSNARNRSDAIHDLMWWALGAGVCFAAALITGMVYVFSTGS</sequence>
<proteinExistence type="predicted"/>
<dbReference type="EMBL" id="BOQE01000002">
    <property type="protein sequence ID" value="GIM48456.1"/>
    <property type="molecule type" value="Genomic_DNA"/>
</dbReference>